<feature type="domain" description="HTH lysR-type" evidence="5">
    <location>
        <begin position="1"/>
        <end position="59"/>
    </location>
</feature>
<dbReference type="Pfam" id="PF00126">
    <property type="entry name" value="HTH_1"/>
    <property type="match status" value="1"/>
</dbReference>
<evidence type="ECO:0000256" key="4">
    <source>
        <dbReference type="ARBA" id="ARBA00023163"/>
    </source>
</evidence>
<keyword evidence="2" id="KW-0805">Transcription regulation</keyword>
<dbReference type="Proteomes" id="UP000542125">
    <property type="component" value="Unassembled WGS sequence"/>
</dbReference>
<sequence>MDTLLSMRVFRQVAEGGSFADAARRMGLSAAMASKHVAHLERHLGSRLLNRSSRHVSLTEAGAVYLDHCADALDRLDEAESTLGRSGAEPSGTLKITAPVWCANARFAAMLARYRQRYPRVVMDLRLTNHKIDLAEGGFDVALRATNQDLPSLIVRPLCQLHFFLVASPDYLARHARITTPSDLTAHDSVLPSYLPSAQRMTLAGPEGTTTVQLKAAMKSDDSTLTHQSILAGIGIGYLPEWQIADDLATGALQRVLPAYSAVSVTLYAAYTSRKFLSPKVRTFIDFFSEAFGRPPA</sequence>
<gene>
    <name evidence="6" type="ORF">FHW18_000405</name>
</gene>
<evidence type="ECO:0000256" key="2">
    <source>
        <dbReference type="ARBA" id="ARBA00023015"/>
    </source>
</evidence>
<dbReference type="GO" id="GO:0043565">
    <property type="term" value="F:sequence-specific DNA binding"/>
    <property type="evidence" value="ECO:0007669"/>
    <property type="project" value="TreeGrafter"/>
</dbReference>
<dbReference type="AlphaFoldDB" id="A0A7Y9LIN6"/>
<dbReference type="SUPFAM" id="SSF53850">
    <property type="entry name" value="Periplasmic binding protein-like II"/>
    <property type="match status" value="1"/>
</dbReference>
<dbReference type="RefSeq" id="WP_179582863.1">
    <property type="nucleotide sequence ID" value="NZ_JACBYR010000001.1"/>
</dbReference>
<dbReference type="CDD" id="cd08422">
    <property type="entry name" value="PBP2_CrgA_like"/>
    <property type="match status" value="1"/>
</dbReference>
<evidence type="ECO:0000313" key="6">
    <source>
        <dbReference type="EMBL" id="NYE81134.1"/>
    </source>
</evidence>
<evidence type="ECO:0000259" key="5">
    <source>
        <dbReference type="PROSITE" id="PS50931"/>
    </source>
</evidence>
<dbReference type="InterPro" id="IPR058163">
    <property type="entry name" value="LysR-type_TF_proteobact-type"/>
</dbReference>
<dbReference type="InterPro" id="IPR000847">
    <property type="entry name" value="LysR_HTH_N"/>
</dbReference>
<keyword evidence="3 6" id="KW-0238">DNA-binding</keyword>
<keyword evidence="7" id="KW-1185">Reference proteome</keyword>
<dbReference type="InterPro" id="IPR005119">
    <property type="entry name" value="LysR_subst-bd"/>
</dbReference>
<dbReference type="GO" id="GO:0006351">
    <property type="term" value="P:DNA-templated transcription"/>
    <property type="evidence" value="ECO:0007669"/>
    <property type="project" value="TreeGrafter"/>
</dbReference>
<dbReference type="Gene3D" id="3.40.190.290">
    <property type="match status" value="1"/>
</dbReference>
<keyword evidence="4" id="KW-0804">Transcription</keyword>
<reference evidence="6 7" key="1">
    <citation type="submission" date="2020-07" db="EMBL/GenBank/DDBJ databases">
        <title>Genomic Encyclopedia of Type Strains, Phase IV (KMG-V): Genome sequencing to study the core and pangenomes of soil and plant-associated prokaryotes.</title>
        <authorList>
            <person name="Whitman W."/>
        </authorList>
    </citation>
    <scope>NUCLEOTIDE SEQUENCE [LARGE SCALE GENOMIC DNA]</scope>
    <source>
        <strain evidence="6 7">SAS40</strain>
    </source>
</reference>
<name>A0A7Y9LIN6_9BURK</name>
<dbReference type="InterPro" id="IPR036388">
    <property type="entry name" value="WH-like_DNA-bd_sf"/>
</dbReference>
<organism evidence="6 7">
    <name type="scientific">Pigmentiphaga litoralis</name>
    <dbReference type="NCBI Taxonomy" id="516702"/>
    <lineage>
        <taxon>Bacteria</taxon>
        <taxon>Pseudomonadati</taxon>
        <taxon>Pseudomonadota</taxon>
        <taxon>Betaproteobacteria</taxon>
        <taxon>Burkholderiales</taxon>
        <taxon>Alcaligenaceae</taxon>
        <taxon>Pigmentiphaga</taxon>
    </lineage>
</organism>
<dbReference type="FunFam" id="1.10.10.10:FF:000001">
    <property type="entry name" value="LysR family transcriptional regulator"/>
    <property type="match status" value="1"/>
</dbReference>
<accession>A0A7Y9LIN6</accession>
<evidence type="ECO:0000256" key="3">
    <source>
        <dbReference type="ARBA" id="ARBA00023125"/>
    </source>
</evidence>
<evidence type="ECO:0000256" key="1">
    <source>
        <dbReference type="ARBA" id="ARBA00009437"/>
    </source>
</evidence>
<comment type="caution">
    <text evidence="6">The sequence shown here is derived from an EMBL/GenBank/DDBJ whole genome shotgun (WGS) entry which is preliminary data.</text>
</comment>
<comment type="similarity">
    <text evidence="1">Belongs to the LysR transcriptional regulatory family.</text>
</comment>
<proteinExistence type="inferred from homology"/>
<dbReference type="InterPro" id="IPR036390">
    <property type="entry name" value="WH_DNA-bd_sf"/>
</dbReference>
<dbReference type="GO" id="GO:0003700">
    <property type="term" value="F:DNA-binding transcription factor activity"/>
    <property type="evidence" value="ECO:0007669"/>
    <property type="project" value="InterPro"/>
</dbReference>
<dbReference type="PANTHER" id="PTHR30537:SF35">
    <property type="entry name" value="TRANSCRIPTIONAL REGULATORY PROTEIN"/>
    <property type="match status" value="1"/>
</dbReference>
<dbReference type="Pfam" id="PF03466">
    <property type="entry name" value="LysR_substrate"/>
    <property type="match status" value="1"/>
</dbReference>
<dbReference type="PANTHER" id="PTHR30537">
    <property type="entry name" value="HTH-TYPE TRANSCRIPTIONAL REGULATOR"/>
    <property type="match status" value="1"/>
</dbReference>
<dbReference type="EMBL" id="JACBYR010000001">
    <property type="protein sequence ID" value="NYE81134.1"/>
    <property type="molecule type" value="Genomic_DNA"/>
</dbReference>
<evidence type="ECO:0000313" key="7">
    <source>
        <dbReference type="Proteomes" id="UP000542125"/>
    </source>
</evidence>
<protein>
    <submittedName>
        <fullName evidence="6">DNA-binding transcriptional LysR family regulator</fullName>
    </submittedName>
</protein>
<dbReference type="PROSITE" id="PS50931">
    <property type="entry name" value="HTH_LYSR"/>
    <property type="match status" value="1"/>
</dbReference>
<dbReference type="SUPFAM" id="SSF46785">
    <property type="entry name" value="Winged helix' DNA-binding domain"/>
    <property type="match status" value="1"/>
</dbReference>
<dbReference type="Gene3D" id="1.10.10.10">
    <property type="entry name" value="Winged helix-like DNA-binding domain superfamily/Winged helix DNA-binding domain"/>
    <property type="match status" value="1"/>
</dbReference>